<keyword evidence="3" id="KW-1185">Reference proteome</keyword>
<evidence type="ECO:0008006" key="4">
    <source>
        <dbReference type="Google" id="ProtNLM"/>
    </source>
</evidence>
<dbReference type="EMBL" id="MBFR01000259">
    <property type="protein sequence ID" value="PVU90415.1"/>
    <property type="molecule type" value="Genomic_DNA"/>
</dbReference>
<protein>
    <recommendedName>
        <fullName evidence="4">ASPIC/UnbV domain-containing protein</fullName>
    </recommendedName>
</protein>
<gene>
    <name evidence="2" type="ORF">BB561_004891</name>
</gene>
<dbReference type="GO" id="GO:0005886">
    <property type="term" value="C:plasma membrane"/>
    <property type="evidence" value="ECO:0007669"/>
    <property type="project" value="TreeGrafter"/>
</dbReference>
<keyword evidence="1" id="KW-0732">Signal</keyword>
<dbReference type="InterPro" id="IPR028994">
    <property type="entry name" value="Integrin_alpha_N"/>
</dbReference>
<name>A0A2T9YDM5_9FUNG</name>
<sequence length="176" mass="19647">MFFNLSHLILFLLSASISLCLTQTSTFLTQNQFSHHKSTGLDTFIGTIMAIADVNGDKLLDLVLLSENKSQLDFLTYSPKEKKFVFFSSLPFASVLKSGDVDFTAVNVVFGDFLGNGRQALAIMGYEQKSNLQKLSIKLYTQSSTNSYVYHSDIGTFDQSQPVLFDYGKNLHVDML</sequence>
<dbReference type="AlphaFoldDB" id="A0A2T9YDM5"/>
<dbReference type="PANTHER" id="PTHR13412:SF0">
    <property type="entry name" value="T-CELL IMMUNOMODULATORY PROTEIN"/>
    <property type="match status" value="1"/>
</dbReference>
<dbReference type="InterPro" id="IPR024881">
    <property type="entry name" value="Tip"/>
</dbReference>
<evidence type="ECO:0000313" key="3">
    <source>
        <dbReference type="Proteomes" id="UP000245383"/>
    </source>
</evidence>
<dbReference type="OrthoDB" id="10022113at2759"/>
<feature type="chain" id="PRO_5015756294" description="ASPIC/UnbV domain-containing protein" evidence="1">
    <location>
        <begin position="23"/>
        <end position="176"/>
    </location>
</feature>
<evidence type="ECO:0000256" key="1">
    <source>
        <dbReference type="SAM" id="SignalP"/>
    </source>
</evidence>
<evidence type="ECO:0000313" key="2">
    <source>
        <dbReference type="EMBL" id="PVU90415.1"/>
    </source>
</evidence>
<dbReference type="PANTHER" id="PTHR13412">
    <property type="entry name" value="T-CELL IMMUNOMODULATORY PROTEIN HOMOLOG"/>
    <property type="match status" value="1"/>
</dbReference>
<comment type="caution">
    <text evidence="2">The sequence shown here is derived from an EMBL/GenBank/DDBJ whole genome shotgun (WGS) entry which is preliminary data.</text>
</comment>
<reference evidence="2 3" key="1">
    <citation type="journal article" date="2018" name="MBio">
        <title>Comparative Genomics Reveals the Core Gene Toolbox for the Fungus-Insect Symbiosis.</title>
        <authorList>
            <person name="Wang Y."/>
            <person name="Stata M."/>
            <person name="Wang W."/>
            <person name="Stajich J.E."/>
            <person name="White M.M."/>
            <person name="Moncalvo J.M."/>
        </authorList>
    </citation>
    <scope>NUCLEOTIDE SEQUENCE [LARGE SCALE GENOMIC DNA]</scope>
    <source>
        <strain evidence="2 3">SWE-8-4</strain>
    </source>
</reference>
<dbReference type="SUPFAM" id="SSF69318">
    <property type="entry name" value="Integrin alpha N-terminal domain"/>
    <property type="match status" value="1"/>
</dbReference>
<dbReference type="Proteomes" id="UP000245383">
    <property type="component" value="Unassembled WGS sequence"/>
</dbReference>
<feature type="non-terminal residue" evidence="2">
    <location>
        <position position="176"/>
    </location>
</feature>
<feature type="signal peptide" evidence="1">
    <location>
        <begin position="1"/>
        <end position="22"/>
    </location>
</feature>
<dbReference type="STRING" id="133385.A0A2T9YDM5"/>
<accession>A0A2T9YDM5</accession>
<proteinExistence type="predicted"/>
<organism evidence="2 3">
    <name type="scientific">Smittium simulii</name>
    <dbReference type="NCBI Taxonomy" id="133385"/>
    <lineage>
        <taxon>Eukaryota</taxon>
        <taxon>Fungi</taxon>
        <taxon>Fungi incertae sedis</taxon>
        <taxon>Zoopagomycota</taxon>
        <taxon>Kickxellomycotina</taxon>
        <taxon>Harpellomycetes</taxon>
        <taxon>Harpellales</taxon>
        <taxon>Legeriomycetaceae</taxon>
        <taxon>Smittium</taxon>
    </lineage>
</organism>